<gene>
    <name evidence="1" type="ORF">MU848_04265</name>
</gene>
<dbReference type="Proteomes" id="UP001203512">
    <property type="component" value="Unassembled WGS sequence"/>
</dbReference>
<dbReference type="RefSeq" id="WP_141397866.1">
    <property type="nucleotide sequence ID" value="NZ_JALKHS010000006.1"/>
</dbReference>
<proteinExistence type="predicted"/>
<accession>A0ABT0DUK3</accession>
<keyword evidence="2" id="KW-1185">Reference proteome</keyword>
<sequence length="138" mass="15712">MSDAQGGRRRFSAFRSAAEEVGMAVKRNAAAEGRLKYVLQQKAASPTASQKREQRNVSAMNIENTDLERRVLAHERILRALIRHIAEEQPDILMRLKQTFSRGHVLGEDEQDYVSTQQYGDQFIREIELAIARQADTV</sequence>
<evidence type="ECO:0000313" key="2">
    <source>
        <dbReference type="Proteomes" id="UP001203512"/>
    </source>
</evidence>
<reference evidence="1 2" key="1">
    <citation type="submission" date="2022-04" db="EMBL/GenBank/DDBJ databases">
        <authorList>
            <person name="Huq M.A."/>
        </authorList>
    </citation>
    <scope>NUCLEOTIDE SEQUENCE [LARGE SCALE GENOMIC DNA]</scope>
    <source>
        <strain evidence="1 2">MAH-33</strain>
    </source>
</reference>
<dbReference type="EMBL" id="JALKHS010000006">
    <property type="protein sequence ID" value="MCK0530797.1"/>
    <property type="molecule type" value="Genomic_DNA"/>
</dbReference>
<evidence type="ECO:0000313" key="1">
    <source>
        <dbReference type="EMBL" id="MCK0530797.1"/>
    </source>
</evidence>
<comment type="caution">
    <text evidence="1">The sequence shown here is derived from an EMBL/GenBank/DDBJ whole genome shotgun (WGS) entry which is preliminary data.</text>
</comment>
<name>A0ABT0DUK3_9SPHN</name>
<protein>
    <submittedName>
        <fullName evidence="1">Uncharacterized protein</fullName>
    </submittedName>
</protein>
<organism evidence="1 2">
    <name type="scientific">Sphingobium agri</name>
    <dbReference type="NCBI Taxonomy" id="2933566"/>
    <lineage>
        <taxon>Bacteria</taxon>
        <taxon>Pseudomonadati</taxon>
        <taxon>Pseudomonadota</taxon>
        <taxon>Alphaproteobacteria</taxon>
        <taxon>Sphingomonadales</taxon>
        <taxon>Sphingomonadaceae</taxon>
        <taxon>Sphingobium</taxon>
    </lineage>
</organism>